<dbReference type="PANTHER" id="PTHR12497:SF0">
    <property type="entry name" value="TAFAZZIN"/>
    <property type="match status" value="1"/>
</dbReference>
<dbReference type="GO" id="GO:0008374">
    <property type="term" value="F:O-acyltransferase activity"/>
    <property type="evidence" value="ECO:0007669"/>
    <property type="project" value="TreeGrafter"/>
</dbReference>
<keyword evidence="7" id="KW-0472">Membrane</keyword>
<reference evidence="12" key="1">
    <citation type="journal article" date="2015" name="Nature">
        <title>Complex archaea that bridge the gap between prokaryotes and eukaryotes.</title>
        <authorList>
            <person name="Spang A."/>
            <person name="Saw J.H."/>
            <person name="Jorgensen S.L."/>
            <person name="Zaremba-Niedzwiedzka K."/>
            <person name="Martijn J."/>
            <person name="Lind A.E."/>
            <person name="van Eijk R."/>
            <person name="Schleper C."/>
            <person name="Guy L."/>
            <person name="Ettema T.J."/>
        </authorList>
    </citation>
    <scope>NUCLEOTIDE SEQUENCE</scope>
</reference>
<dbReference type="SMART" id="SM00563">
    <property type="entry name" value="PlsC"/>
    <property type="match status" value="1"/>
</dbReference>
<dbReference type="GO" id="GO:0006644">
    <property type="term" value="P:phospholipid metabolic process"/>
    <property type="evidence" value="ECO:0007669"/>
    <property type="project" value="InterPro"/>
</dbReference>
<dbReference type="AlphaFoldDB" id="A0A0F9HX88"/>
<keyword evidence="8" id="KW-0012">Acyltransferase</keyword>
<keyword evidence="4" id="KW-0999">Mitochondrion inner membrane</keyword>
<comment type="subcellular location">
    <subcellularLocation>
        <location evidence="1">Mitochondrion inner membrane</location>
        <topology evidence="1">Peripheral membrane protein</topology>
        <orientation evidence="1">Intermembrane side</orientation>
    </subcellularLocation>
    <subcellularLocation>
        <location evidence="9">Mitochondrion outer membrane</location>
        <topology evidence="9">Peripheral membrane protein</topology>
        <orientation evidence="9">Intermembrane side</orientation>
    </subcellularLocation>
</comment>
<keyword evidence="2" id="KW-0808">Transferase</keyword>
<name>A0A0F9HX88_9ZZZZ</name>
<keyword evidence="5" id="KW-0443">Lipid metabolism</keyword>
<sequence>MSTNRREQDAVSRWKPGQKWYHPTMAAVIIRLCKFFMTTVNSLNIEGVEKFQSLKHRQGRGLLTFSNHVSLFDDPLLPPNFGLPRYEEIRWAATDAINFFGSPLTAWFFTSGKGVPIVRGAGLDQPGFHFLRDRLREGQWVHIFPEGGRTRHPLALMTHPFKSGIGRLIAETQPIALPFYHYGMHEILPIGSKFPRRGKAVRLVFGDPIDCDERYLQDVTRQAQGAELSGPALWEALAARAYDVLRQLELLVHPSARE</sequence>
<dbReference type="GO" id="GO:0005743">
    <property type="term" value="C:mitochondrial inner membrane"/>
    <property type="evidence" value="ECO:0007669"/>
    <property type="project" value="UniProtKB-SubCell"/>
</dbReference>
<evidence type="ECO:0000256" key="10">
    <source>
        <dbReference type="ARBA" id="ARBA00047906"/>
    </source>
</evidence>
<feature type="domain" description="Phospholipid/glycerol acyltransferase" evidence="11">
    <location>
        <begin position="62"/>
        <end position="184"/>
    </location>
</feature>
<comment type="caution">
    <text evidence="12">The sequence shown here is derived from an EMBL/GenBank/DDBJ whole genome shotgun (WGS) entry which is preliminary data.</text>
</comment>
<evidence type="ECO:0000256" key="3">
    <source>
        <dbReference type="ARBA" id="ARBA00022787"/>
    </source>
</evidence>
<keyword evidence="6" id="KW-0496">Mitochondrion</keyword>
<dbReference type="GO" id="GO:0005741">
    <property type="term" value="C:mitochondrial outer membrane"/>
    <property type="evidence" value="ECO:0007669"/>
    <property type="project" value="UniProtKB-SubCell"/>
</dbReference>
<comment type="catalytic activity">
    <reaction evidence="10">
        <text>1'-[1,2-diacyl-sn-glycero-3-phospho],3'-[1-acyl-sn-glycero-3-phospho]-glycerol + a 1,2-diacyl-sn-glycero-3-phosphocholine = a cardiolipin + a 1-acyl-sn-glycero-3-phosphocholine</text>
        <dbReference type="Rhea" id="RHEA:33731"/>
        <dbReference type="ChEBI" id="CHEBI:57643"/>
        <dbReference type="ChEBI" id="CHEBI:58168"/>
        <dbReference type="ChEBI" id="CHEBI:62237"/>
        <dbReference type="ChEBI" id="CHEBI:64743"/>
    </reaction>
    <physiologicalReaction direction="left-to-right" evidence="10">
        <dbReference type="Rhea" id="RHEA:33732"/>
    </physiologicalReaction>
    <physiologicalReaction direction="right-to-left" evidence="10">
        <dbReference type="Rhea" id="RHEA:33733"/>
    </physiologicalReaction>
</comment>
<evidence type="ECO:0000256" key="8">
    <source>
        <dbReference type="ARBA" id="ARBA00023315"/>
    </source>
</evidence>
<dbReference type="SUPFAM" id="SSF69593">
    <property type="entry name" value="Glycerol-3-phosphate (1)-acyltransferase"/>
    <property type="match status" value="1"/>
</dbReference>
<dbReference type="PANTHER" id="PTHR12497">
    <property type="entry name" value="TAZ PROTEIN TAFAZZIN"/>
    <property type="match status" value="1"/>
</dbReference>
<protein>
    <recommendedName>
        <fullName evidence="11">Phospholipid/glycerol acyltransferase domain-containing protein</fullName>
    </recommendedName>
</protein>
<evidence type="ECO:0000256" key="9">
    <source>
        <dbReference type="ARBA" id="ARBA00024323"/>
    </source>
</evidence>
<organism evidence="12">
    <name type="scientific">marine sediment metagenome</name>
    <dbReference type="NCBI Taxonomy" id="412755"/>
    <lineage>
        <taxon>unclassified sequences</taxon>
        <taxon>metagenomes</taxon>
        <taxon>ecological metagenomes</taxon>
    </lineage>
</organism>
<dbReference type="CDD" id="cd07989">
    <property type="entry name" value="LPLAT_AGPAT-like"/>
    <property type="match status" value="1"/>
</dbReference>
<dbReference type="InterPro" id="IPR002123">
    <property type="entry name" value="Plipid/glycerol_acylTrfase"/>
</dbReference>
<evidence type="ECO:0000256" key="4">
    <source>
        <dbReference type="ARBA" id="ARBA00022792"/>
    </source>
</evidence>
<dbReference type="InterPro" id="IPR000872">
    <property type="entry name" value="Tafazzin"/>
</dbReference>
<proteinExistence type="predicted"/>
<dbReference type="PRINTS" id="PR00979">
    <property type="entry name" value="TAFAZZIN"/>
</dbReference>
<dbReference type="EMBL" id="LAZR01021150">
    <property type="protein sequence ID" value="KKL86325.1"/>
    <property type="molecule type" value="Genomic_DNA"/>
</dbReference>
<evidence type="ECO:0000256" key="6">
    <source>
        <dbReference type="ARBA" id="ARBA00023128"/>
    </source>
</evidence>
<dbReference type="Pfam" id="PF01553">
    <property type="entry name" value="Acyltransferase"/>
    <property type="match status" value="1"/>
</dbReference>
<evidence type="ECO:0000256" key="2">
    <source>
        <dbReference type="ARBA" id="ARBA00022679"/>
    </source>
</evidence>
<keyword evidence="3" id="KW-1000">Mitochondrion outer membrane</keyword>
<evidence type="ECO:0000256" key="1">
    <source>
        <dbReference type="ARBA" id="ARBA00004137"/>
    </source>
</evidence>
<evidence type="ECO:0000256" key="5">
    <source>
        <dbReference type="ARBA" id="ARBA00023098"/>
    </source>
</evidence>
<evidence type="ECO:0000256" key="7">
    <source>
        <dbReference type="ARBA" id="ARBA00023136"/>
    </source>
</evidence>
<evidence type="ECO:0000259" key="11">
    <source>
        <dbReference type="SMART" id="SM00563"/>
    </source>
</evidence>
<evidence type="ECO:0000313" key="12">
    <source>
        <dbReference type="EMBL" id="KKL86325.1"/>
    </source>
</evidence>
<accession>A0A0F9HX88</accession>
<gene>
    <name evidence="12" type="ORF">LCGC14_1945850</name>
</gene>